<dbReference type="EMBL" id="HBGG01020518">
    <property type="protein sequence ID" value="CAD9208404.1"/>
    <property type="molecule type" value="Transcribed_RNA"/>
</dbReference>
<evidence type="ECO:0000259" key="1">
    <source>
        <dbReference type="Pfam" id="PF01926"/>
    </source>
</evidence>
<dbReference type="Pfam" id="PF01926">
    <property type="entry name" value="MMR_HSR1"/>
    <property type="match status" value="1"/>
</dbReference>
<name>A0A7S1STY9_9CHLO</name>
<dbReference type="SUPFAM" id="SSF52540">
    <property type="entry name" value="P-loop containing nucleoside triphosphate hydrolases"/>
    <property type="match status" value="1"/>
</dbReference>
<dbReference type="InterPro" id="IPR006073">
    <property type="entry name" value="GTP-bd"/>
</dbReference>
<reference evidence="2" key="1">
    <citation type="submission" date="2021-01" db="EMBL/GenBank/DDBJ databases">
        <authorList>
            <person name="Corre E."/>
            <person name="Pelletier E."/>
            <person name="Niang G."/>
            <person name="Scheremetjew M."/>
            <person name="Finn R."/>
            <person name="Kale V."/>
            <person name="Holt S."/>
            <person name="Cochrane G."/>
            <person name="Meng A."/>
            <person name="Brown T."/>
            <person name="Cohen L."/>
        </authorList>
    </citation>
    <scope>NUCLEOTIDE SEQUENCE</scope>
    <source>
        <strain evidence="2">PLY429</strain>
    </source>
</reference>
<dbReference type="CDD" id="cd01855">
    <property type="entry name" value="YqeH"/>
    <property type="match status" value="1"/>
</dbReference>
<dbReference type="GO" id="GO:0003924">
    <property type="term" value="F:GTPase activity"/>
    <property type="evidence" value="ECO:0007669"/>
    <property type="project" value="InterPro"/>
</dbReference>
<dbReference type="InterPro" id="IPR044229">
    <property type="entry name" value="NOA1"/>
</dbReference>
<proteinExistence type="predicted"/>
<gene>
    <name evidence="2" type="ORF">TCHU04912_LOCUS10641</name>
</gene>
<protein>
    <recommendedName>
        <fullName evidence="1">G domain-containing protein</fullName>
    </recommendedName>
</protein>
<dbReference type="Gene3D" id="3.40.50.300">
    <property type="entry name" value="P-loop containing nucleotide triphosphate hydrolases"/>
    <property type="match status" value="1"/>
</dbReference>
<dbReference type="AlphaFoldDB" id="A0A7S1STY9"/>
<dbReference type="InterPro" id="IPR027417">
    <property type="entry name" value="P-loop_NTPase"/>
</dbReference>
<sequence length="526" mass="58060">MRTTTVIATSLGIRADTAERRRPPHLLVRRLPVSLAPSLVGRLHPANVRRRAGGAVVTCSVSEEQMVPEPPPPPKGSCYGCGQRLQFQFPDSAGHVLKERYDLKAKHKQLNLLLCQRCVALTHGRMVPGVKEWSQNRQSSDEELPKMLLTPEELREKLKVVRTEPALVVMLVDLLDASGSFLGRVRELIGNNPVMLVGTKADLLPKGTELLDVEEWLLETAAYKRLNVMGVKAISSRTSEGIPQAVSAIRRERRGRNVYVIGAANVGKSAFVRALLKEMGSMSSMQFDPAAITLAKRSPTESPMPGTTLSLIPLSCFATGQFLYDTPGLHLDHRLPHILTPSELKEIHPRKKLRPYLAPPVEEFSDEEQPGATYLWGGIARIDVVRAPVGTQLAFYGPAPLKAFGLQLLGEDDEIDFDDGEEEEKAIEIESELGEDAEEQELYGAESVRQRGGLWLSRRAEIKTTGRKEALVDIAVSGLGGWVSVLGTSRKDMDIELRIYTPRGVEAFVRPPLPVPDPVQLQRARQ</sequence>
<dbReference type="PANTHER" id="PTHR47569:SF2">
    <property type="entry name" value="NO-ASSOCIATED PROTEIN 1, CHLOROPLASTIC_MITOCHONDRIAL"/>
    <property type="match status" value="1"/>
</dbReference>
<dbReference type="GO" id="GO:0005525">
    <property type="term" value="F:GTP binding"/>
    <property type="evidence" value="ECO:0007669"/>
    <property type="project" value="InterPro"/>
</dbReference>
<evidence type="ECO:0000313" key="2">
    <source>
        <dbReference type="EMBL" id="CAD9208404.1"/>
    </source>
</evidence>
<dbReference type="PANTHER" id="PTHR47569">
    <property type="entry name" value="NO-ASSOCIATED PROTEIN 1, CHLOROPLASTIC/MITOCHONDRIAL"/>
    <property type="match status" value="1"/>
</dbReference>
<accession>A0A7S1STY9</accession>
<feature type="domain" description="G" evidence="1">
    <location>
        <begin position="258"/>
        <end position="330"/>
    </location>
</feature>
<organism evidence="2">
    <name type="scientific">Tetraselmis chuii</name>
    <dbReference type="NCBI Taxonomy" id="63592"/>
    <lineage>
        <taxon>Eukaryota</taxon>
        <taxon>Viridiplantae</taxon>
        <taxon>Chlorophyta</taxon>
        <taxon>core chlorophytes</taxon>
        <taxon>Chlorodendrophyceae</taxon>
        <taxon>Chlorodendrales</taxon>
        <taxon>Chlorodendraceae</taxon>
        <taxon>Tetraselmis</taxon>
    </lineage>
</organism>